<feature type="chain" id="PRO_5002632488" description="Transporter" evidence="1">
    <location>
        <begin position="29"/>
        <end position="269"/>
    </location>
</feature>
<protein>
    <recommendedName>
        <fullName evidence="4">Transporter</fullName>
    </recommendedName>
</protein>
<gene>
    <name evidence="2" type="ordered locus">Ppro_0790</name>
</gene>
<proteinExistence type="predicted"/>
<evidence type="ECO:0008006" key="4">
    <source>
        <dbReference type="Google" id="ProtNLM"/>
    </source>
</evidence>
<name>A1AM50_PELPD</name>
<accession>A1AM50</accession>
<dbReference type="HOGENOM" id="CLU_066445_1_0_7"/>
<dbReference type="Pfam" id="PF13557">
    <property type="entry name" value="Phenol_MetA_deg"/>
    <property type="match status" value="1"/>
</dbReference>
<sequence length="269" mass="28813">MEKRVAGKLCAKMVVAGCLVVGAGNAFAGPPLVTDDAGIVDVGHLEVELNGSYAHDSEREDGVRVKSDLFDGEVKLTTGLLKNLGVSLALPYAFSARSYEDGGLTSSTEGVGDALFELKYVFFEQNDLALTLKPTLYLPTGRRSMSEGHWQPGVTLIATKEFADGAYALHGNLGYEHHFYRTADKAGSRSDLWSASVAGEAELVPKLTGMLDFGVSRNSDTSTSTPLVYGLAGFRYEVNEYLDVDLGVKVGLTKPEDDVAALYGIVLKF</sequence>
<evidence type="ECO:0000313" key="2">
    <source>
        <dbReference type="EMBL" id="ABK98420.1"/>
    </source>
</evidence>
<dbReference type="OrthoDB" id="5396016at2"/>
<dbReference type="KEGG" id="ppd:Ppro_0790"/>
<feature type="signal peptide" evidence="1">
    <location>
        <begin position="1"/>
        <end position="28"/>
    </location>
</feature>
<evidence type="ECO:0000256" key="1">
    <source>
        <dbReference type="SAM" id="SignalP"/>
    </source>
</evidence>
<keyword evidence="1" id="KW-0732">Signal</keyword>
<organism evidence="2 3">
    <name type="scientific">Pelobacter propionicus (strain DSM 2379 / NBRC 103807 / OttBd1)</name>
    <dbReference type="NCBI Taxonomy" id="338966"/>
    <lineage>
        <taxon>Bacteria</taxon>
        <taxon>Pseudomonadati</taxon>
        <taxon>Thermodesulfobacteriota</taxon>
        <taxon>Desulfuromonadia</taxon>
        <taxon>Desulfuromonadales</taxon>
        <taxon>Desulfuromonadaceae</taxon>
        <taxon>Pelobacter</taxon>
    </lineage>
</organism>
<reference evidence="2 3" key="1">
    <citation type="submission" date="2006-10" db="EMBL/GenBank/DDBJ databases">
        <title>Complete sequence of chromosome of Pelobacter propionicus DSM 2379.</title>
        <authorList>
            <consortium name="US DOE Joint Genome Institute"/>
            <person name="Copeland A."/>
            <person name="Lucas S."/>
            <person name="Lapidus A."/>
            <person name="Barry K."/>
            <person name="Detter J.C."/>
            <person name="Glavina del Rio T."/>
            <person name="Hammon N."/>
            <person name="Israni S."/>
            <person name="Dalin E."/>
            <person name="Tice H."/>
            <person name="Pitluck S."/>
            <person name="Saunders E."/>
            <person name="Brettin T."/>
            <person name="Bruce D."/>
            <person name="Han C."/>
            <person name="Tapia R."/>
            <person name="Schmutz J."/>
            <person name="Larimer F."/>
            <person name="Land M."/>
            <person name="Hauser L."/>
            <person name="Kyrpides N."/>
            <person name="Kim E."/>
            <person name="Lovley D."/>
            <person name="Richardson P."/>
        </authorList>
    </citation>
    <scope>NUCLEOTIDE SEQUENCE [LARGE SCALE GENOMIC DNA]</scope>
    <source>
        <strain evidence="3">DSM 2379 / NBRC 103807 / OttBd1</strain>
    </source>
</reference>
<dbReference type="STRING" id="338966.Ppro_0790"/>
<dbReference type="InterPro" id="IPR025737">
    <property type="entry name" value="FApF"/>
</dbReference>
<dbReference type="Proteomes" id="UP000006732">
    <property type="component" value="Chromosome"/>
</dbReference>
<dbReference type="EMBL" id="CP000482">
    <property type="protein sequence ID" value="ABK98420.1"/>
    <property type="molecule type" value="Genomic_DNA"/>
</dbReference>
<evidence type="ECO:0000313" key="3">
    <source>
        <dbReference type="Proteomes" id="UP000006732"/>
    </source>
</evidence>
<dbReference type="RefSeq" id="WP_011734732.1">
    <property type="nucleotide sequence ID" value="NC_008609.1"/>
</dbReference>
<keyword evidence="3" id="KW-1185">Reference proteome</keyword>
<dbReference type="eggNOG" id="COG2067">
    <property type="taxonomic scope" value="Bacteria"/>
</dbReference>
<dbReference type="AlphaFoldDB" id="A1AM50"/>